<organism evidence="1 2">
    <name type="scientific">Citricoccus parietis</name>
    <dbReference type="NCBI Taxonomy" id="592307"/>
    <lineage>
        <taxon>Bacteria</taxon>
        <taxon>Bacillati</taxon>
        <taxon>Actinomycetota</taxon>
        <taxon>Actinomycetes</taxon>
        <taxon>Micrococcales</taxon>
        <taxon>Micrococcaceae</taxon>
        <taxon>Citricoccus</taxon>
    </lineage>
</organism>
<dbReference type="EMBL" id="JBHMFI010000001">
    <property type="protein sequence ID" value="MFB9070436.1"/>
    <property type="molecule type" value="Genomic_DNA"/>
</dbReference>
<comment type="caution">
    <text evidence="1">The sequence shown here is derived from an EMBL/GenBank/DDBJ whole genome shotgun (WGS) entry which is preliminary data.</text>
</comment>
<accession>A0ABV5FUT8</accession>
<protein>
    <submittedName>
        <fullName evidence="1">Uncharacterized protein</fullName>
    </submittedName>
</protein>
<keyword evidence="2" id="KW-1185">Reference proteome</keyword>
<proteinExistence type="predicted"/>
<evidence type="ECO:0000313" key="2">
    <source>
        <dbReference type="Proteomes" id="UP001589575"/>
    </source>
</evidence>
<sequence length="68" mass="7285">MSCRASSGSRKKSPLMLAVATAPSETVRSAMTSLPPATLYSPWWEDPRGVFMIPSSHLTFRGADASTV</sequence>
<gene>
    <name evidence="1" type="ORF">ACFFX0_04220</name>
</gene>
<reference evidence="1 2" key="1">
    <citation type="submission" date="2024-09" db="EMBL/GenBank/DDBJ databases">
        <authorList>
            <person name="Sun Q."/>
            <person name="Mori K."/>
        </authorList>
    </citation>
    <scope>NUCLEOTIDE SEQUENCE [LARGE SCALE GENOMIC DNA]</scope>
    <source>
        <strain evidence="1 2">CCM 7609</strain>
    </source>
</reference>
<dbReference type="Proteomes" id="UP001589575">
    <property type="component" value="Unassembled WGS sequence"/>
</dbReference>
<name>A0ABV5FUT8_9MICC</name>
<evidence type="ECO:0000313" key="1">
    <source>
        <dbReference type="EMBL" id="MFB9070436.1"/>
    </source>
</evidence>